<organism evidence="2 3">
    <name type="scientific">Saccharicrinis carchari</name>
    <dbReference type="NCBI Taxonomy" id="1168039"/>
    <lineage>
        <taxon>Bacteria</taxon>
        <taxon>Pseudomonadati</taxon>
        <taxon>Bacteroidota</taxon>
        <taxon>Bacteroidia</taxon>
        <taxon>Marinilabiliales</taxon>
        <taxon>Marinilabiliaceae</taxon>
        <taxon>Saccharicrinis</taxon>
    </lineage>
</organism>
<evidence type="ECO:0000313" key="2">
    <source>
        <dbReference type="EMBL" id="SMO71154.1"/>
    </source>
</evidence>
<dbReference type="OrthoDB" id="9805760at2"/>
<dbReference type="Proteomes" id="UP000319040">
    <property type="component" value="Unassembled WGS sequence"/>
</dbReference>
<dbReference type="InterPro" id="IPR003961">
    <property type="entry name" value="FN3_dom"/>
</dbReference>
<dbReference type="InterPro" id="IPR036116">
    <property type="entry name" value="FN3_sf"/>
</dbReference>
<feature type="domain" description="Fibronectin type-III" evidence="1">
    <location>
        <begin position="70"/>
        <end position="147"/>
    </location>
</feature>
<evidence type="ECO:0000259" key="1">
    <source>
        <dbReference type="SMART" id="SM00060"/>
    </source>
</evidence>
<sequence>MKGRAEKVLFCYFKLYGLKYTSRIQQKLLEISRYYPQCSIRKICSGTILLGLILHATSCSKQEDSDTIPPGQVTGVTVQALNSAVLLKWINPSDEDFAFTIISYGAVLYGDTPKEVTYKNEKKVENLINGTQYTFELCAVDYDGNISEPVSVKATPDKYITVIQRKDIKDETFGGLNTMFPIHTVINNINLYANKESLP</sequence>
<proteinExistence type="predicted"/>
<protein>
    <recommendedName>
        <fullName evidence="1">Fibronectin type-III domain-containing protein</fullName>
    </recommendedName>
</protein>
<dbReference type="SMART" id="SM00060">
    <property type="entry name" value="FN3"/>
    <property type="match status" value="1"/>
</dbReference>
<dbReference type="SUPFAM" id="SSF49265">
    <property type="entry name" value="Fibronectin type III"/>
    <property type="match status" value="1"/>
</dbReference>
<dbReference type="EMBL" id="FXTB01000005">
    <property type="protein sequence ID" value="SMO71154.1"/>
    <property type="molecule type" value="Genomic_DNA"/>
</dbReference>
<dbReference type="InterPro" id="IPR032527">
    <property type="entry name" value="DUF4959"/>
</dbReference>
<name>A0A521DH99_SACCC</name>
<dbReference type="AlphaFoldDB" id="A0A521DH99"/>
<dbReference type="Gene3D" id="2.60.40.10">
    <property type="entry name" value="Immunoglobulins"/>
    <property type="match status" value="1"/>
</dbReference>
<accession>A0A521DH99</accession>
<dbReference type="Pfam" id="PF16323">
    <property type="entry name" value="DUF4959"/>
    <property type="match status" value="1"/>
</dbReference>
<dbReference type="InterPro" id="IPR013783">
    <property type="entry name" value="Ig-like_fold"/>
</dbReference>
<evidence type="ECO:0000313" key="3">
    <source>
        <dbReference type="Proteomes" id="UP000319040"/>
    </source>
</evidence>
<reference evidence="2 3" key="1">
    <citation type="submission" date="2017-05" db="EMBL/GenBank/DDBJ databases">
        <authorList>
            <person name="Varghese N."/>
            <person name="Submissions S."/>
        </authorList>
    </citation>
    <scope>NUCLEOTIDE SEQUENCE [LARGE SCALE GENOMIC DNA]</scope>
    <source>
        <strain evidence="2 3">DSM 27040</strain>
    </source>
</reference>
<gene>
    <name evidence="2" type="ORF">SAMN06265379_105196</name>
</gene>
<keyword evidence="3" id="KW-1185">Reference proteome</keyword>
<dbReference type="RefSeq" id="WP_142533644.1">
    <property type="nucleotide sequence ID" value="NZ_FXTB01000005.1"/>
</dbReference>
<dbReference type="CDD" id="cd00063">
    <property type="entry name" value="FN3"/>
    <property type="match status" value="1"/>
</dbReference>